<evidence type="ECO:0000313" key="2">
    <source>
        <dbReference type="EMBL" id="PWA99906.1"/>
    </source>
</evidence>
<keyword evidence="1" id="KW-0812">Transmembrane</keyword>
<feature type="transmembrane region" description="Helical" evidence="1">
    <location>
        <begin position="48"/>
        <end position="71"/>
    </location>
</feature>
<comment type="caution">
    <text evidence="2">The sequence shown here is derived from an EMBL/GenBank/DDBJ whole genome shotgun (WGS) entry which is preliminary data.</text>
</comment>
<evidence type="ECO:0008006" key="4">
    <source>
        <dbReference type="Google" id="ProtNLM"/>
    </source>
</evidence>
<dbReference type="EMBL" id="PKPP01000002">
    <property type="protein sequence ID" value="PWA99906.1"/>
    <property type="molecule type" value="Genomic_DNA"/>
</dbReference>
<sequence length="92" mass="10609">MDLSINGTSTEVYFEVDKATNFIQVIEDMMMSMVLMSGGRFLSVLRSIISYGLYLIYKVFVSVAEFGYWSAKKCSLSFGHRLFFIAHLQHKY</sequence>
<accession>A0A2U1QPG6</accession>
<gene>
    <name evidence="2" type="ORF">CTI12_AA001620</name>
</gene>
<keyword evidence="1" id="KW-0472">Membrane</keyword>
<keyword evidence="1" id="KW-1133">Transmembrane helix</keyword>
<keyword evidence="3" id="KW-1185">Reference proteome</keyword>
<dbReference type="Proteomes" id="UP000245207">
    <property type="component" value="Unassembled WGS sequence"/>
</dbReference>
<evidence type="ECO:0000256" key="1">
    <source>
        <dbReference type="SAM" id="Phobius"/>
    </source>
</evidence>
<name>A0A2U1QPG6_ARTAN</name>
<organism evidence="2 3">
    <name type="scientific">Artemisia annua</name>
    <name type="common">Sweet wormwood</name>
    <dbReference type="NCBI Taxonomy" id="35608"/>
    <lineage>
        <taxon>Eukaryota</taxon>
        <taxon>Viridiplantae</taxon>
        <taxon>Streptophyta</taxon>
        <taxon>Embryophyta</taxon>
        <taxon>Tracheophyta</taxon>
        <taxon>Spermatophyta</taxon>
        <taxon>Magnoliopsida</taxon>
        <taxon>eudicotyledons</taxon>
        <taxon>Gunneridae</taxon>
        <taxon>Pentapetalae</taxon>
        <taxon>asterids</taxon>
        <taxon>campanulids</taxon>
        <taxon>Asterales</taxon>
        <taxon>Asteraceae</taxon>
        <taxon>Asteroideae</taxon>
        <taxon>Anthemideae</taxon>
        <taxon>Artemisiinae</taxon>
        <taxon>Artemisia</taxon>
    </lineage>
</organism>
<dbReference type="AlphaFoldDB" id="A0A2U1QPG6"/>
<proteinExistence type="predicted"/>
<reference evidence="2 3" key="1">
    <citation type="journal article" date="2018" name="Mol. Plant">
        <title>The genome of Artemisia annua provides insight into the evolution of Asteraceae family and artemisinin biosynthesis.</title>
        <authorList>
            <person name="Shen Q."/>
            <person name="Zhang L."/>
            <person name="Liao Z."/>
            <person name="Wang S."/>
            <person name="Yan T."/>
            <person name="Shi P."/>
            <person name="Liu M."/>
            <person name="Fu X."/>
            <person name="Pan Q."/>
            <person name="Wang Y."/>
            <person name="Lv Z."/>
            <person name="Lu X."/>
            <person name="Zhang F."/>
            <person name="Jiang W."/>
            <person name="Ma Y."/>
            <person name="Chen M."/>
            <person name="Hao X."/>
            <person name="Li L."/>
            <person name="Tang Y."/>
            <person name="Lv G."/>
            <person name="Zhou Y."/>
            <person name="Sun X."/>
            <person name="Brodelius P.E."/>
            <person name="Rose J.K.C."/>
            <person name="Tang K."/>
        </authorList>
    </citation>
    <scope>NUCLEOTIDE SEQUENCE [LARGE SCALE GENOMIC DNA]</scope>
    <source>
        <strain evidence="3">cv. Huhao1</strain>
        <tissue evidence="2">Leaf</tissue>
    </source>
</reference>
<protein>
    <recommendedName>
        <fullName evidence="4">Transmembrane protein</fullName>
    </recommendedName>
</protein>
<evidence type="ECO:0000313" key="3">
    <source>
        <dbReference type="Proteomes" id="UP000245207"/>
    </source>
</evidence>